<feature type="signal peptide" evidence="4">
    <location>
        <begin position="1"/>
        <end position="17"/>
    </location>
</feature>
<keyword evidence="1 3" id="KW-0147">Chitin-binding</keyword>
<dbReference type="Gene3D" id="3.30.60.10">
    <property type="entry name" value="Endochitinase-like"/>
    <property type="match status" value="1"/>
</dbReference>
<evidence type="ECO:0000256" key="2">
    <source>
        <dbReference type="ARBA" id="ARBA00022737"/>
    </source>
</evidence>
<feature type="domain" description="Chitin-binding type-1" evidence="5">
    <location>
        <begin position="39"/>
        <end position="86"/>
    </location>
</feature>
<accession>A0ABR2UGK7</accession>
<dbReference type="InterPro" id="IPR001002">
    <property type="entry name" value="Chitin-bd_1"/>
</dbReference>
<name>A0ABR2UGK7_9PEZI</name>
<organism evidence="7 8">
    <name type="scientific">Seiridium unicorne</name>
    <dbReference type="NCBI Taxonomy" id="138068"/>
    <lineage>
        <taxon>Eukaryota</taxon>
        <taxon>Fungi</taxon>
        <taxon>Dikarya</taxon>
        <taxon>Ascomycota</taxon>
        <taxon>Pezizomycotina</taxon>
        <taxon>Sordariomycetes</taxon>
        <taxon>Xylariomycetidae</taxon>
        <taxon>Amphisphaeriales</taxon>
        <taxon>Sporocadaceae</taxon>
        <taxon>Seiridium</taxon>
    </lineage>
</organism>
<protein>
    <submittedName>
        <fullName evidence="7">Uncharacterized protein</fullName>
    </submittedName>
</protein>
<feature type="domain" description="WSC" evidence="6">
    <location>
        <begin position="92"/>
        <end position="184"/>
    </location>
</feature>
<keyword evidence="2" id="KW-0677">Repeat</keyword>
<dbReference type="InterPro" id="IPR002889">
    <property type="entry name" value="WSC_carb-bd"/>
</dbReference>
<dbReference type="CDD" id="cd11618">
    <property type="entry name" value="ChtBD1_1"/>
    <property type="match status" value="1"/>
</dbReference>
<evidence type="ECO:0000259" key="5">
    <source>
        <dbReference type="PROSITE" id="PS50941"/>
    </source>
</evidence>
<dbReference type="EMBL" id="JARVKF010000437">
    <property type="protein sequence ID" value="KAK9413595.1"/>
    <property type="molecule type" value="Genomic_DNA"/>
</dbReference>
<dbReference type="InterPro" id="IPR051589">
    <property type="entry name" value="Sialate-O-sulfotransferase"/>
</dbReference>
<feature type="chain" id="PRO_5045438542" evidence="4">
    <location>
        <begin position="18"/>
        <end position="277"/>
    </location>
</feature>
<proteinExistence type="predicted"/>
<sequence length="277" mass="28191">MYAISLVIGAAATIVLASPTSADFSFTKDLLSRTVVSTDGICGIYNNSKTCAGSAFGSCCSQFGYCGSDDDHCGVGCQSGWGSCGVTQPTTTWGTLGCYSDQSNARTLLTSMNVASNTVEKCQAACVSGGFNYSGTEFGSQCFCGSTISNGGAQVDSSGCNKTCTGNSTETCGGSGTLSVYVITPTWQKVGCYSDSTTARALNTSYNIAGVTNDKCKATCQANGFKYSGTEYGTQCFCGNAIQNSATAVGAGCNIACSGDSTSYCGGSNAISLFTWM</sequence>
<evidence type="ECO:0000256" key="4">
    <source>
        <dbReference type="SAM" id="SignalP"/>
    </source>
</evidence>
<reference evidence="7 8" key="1">
    <citation type="journal article" date="2024" name="J. Plant Pathol.">
        <title>Sequence and assembly of the genome of Seiridium unicorne, isolate CBS 538.82, causal agent of cypress canker disease.</title>
        <authorList>
            <person name="Scali E."/>
            <person name="Rocca G.D."/>
            <person name="Danti R."/>
            <person name="Garbelotto M."/>
            <person name="Barberini S."/>
            <person name="Baroncelli R."/>
            <person name="Emiliani G."/>
        </authorList>
    </citation>
    <scope>NUCLEOTIDE SEQUENCE [LARGE SCALE GENOMIC DNA]</scope>
    <source>
        <strain evidence="7 8">BM-138-508</strain>
    </source>
</reference>
<gene>
    <name evidence="7" type="ORF">SUNI508_11804</name>
</gene>
<dbReference type="SUPFAM" id="SSF57016">
    <property type="entry name" value="Plant lectins/antimicrobial peptides"/>
    <property type="match status" value="1"/>
</dbReference>
<evidence type="ECO:0000256" key="1">
    <source>
        <dbReference type="ARBA" id="ARBA00022669"/>
    </source>
</evidence>
<feature type="domain" description="WSC" evidence="6">
    <location>
        <begin position="186"/>
        <end position="277"/>
    </location>
</feature>
<dbReference type="Pfam" id="PF01822">
    <property type="entry name" value="WSC"/>
    <property type="match status" value="2"/>
</dbReference>
<keyword evidence="8" id="KW-1185">Reference proteome</keyword>
<dbReference type="PROSITE" id="PS51212">
    <property type="entry name" value="WSC"/>
    <property type="match status" value="2"/>
</dbReference>
<evidence type="ECO:0000256" key="3">
    <source>
        <dbReference type="PROSITE-ProRule" id="PRU00261"/>
    </source>
</evidence>
<comment type="caution">
    <text evidence="3">Lacks conserved residue(s) required for the propagation of feature annotation.</text>
</comment>
<feature type="disulfide bond" evidence="3">
    <location>
        <begin position="59"/>
        <end position="73"/>
    </location>
</feature>
<dbReference type="SMART" id="SM00270">
    <property type="entry name" value="ChtBD1"/>
    <property type="match status" value="1"/>
</dbReference>
<dbReference type="PANTHER" id="PTHR45964">
    <property type="entry name" value="WSCD FAMILY MEMBER CG9164"/>
    <property type="match status" value="1"/>
</dbReference>
<dbReference type="Pfam" id="PF00187">
    <property type="entry name" value="Chitin_bind_1"/>
    <property type="match status" value="1"/>
</dbReference>
<dbReference type="PANTHER" id="PTHR45964:SF5">
    <property type="entry name" value="WSCD FAMILY MEMBER CG9164"/>
    <property type="match status" value="1"/>
</dbReference>
<keyword evidence="4" id="KW-0732">Signal</keyword>
<dbReference type="PROSITE" id="PS50941">
    <property type="entry name" value="CHIT_BIND_I_2"/>
    <property type="match status" value="1"/>
</dbReference>
<evidence type="ECO:0000259" key="6">
    <source>
        <dbReference type="PROSITE" id="PS51212"/>
    </source>
</evidence>
<dbReference type="SMART" id="SM00321">
    <property type="entry name" value="WSC"/>
    <property type="match status" value="2"/>
</dbReference>
<evidence type="ECO:0000313" key="8">
    <source>
        <dbReference type="Proteomes" id="UP001408356"/>
    </source>
</evidence>
<keyword evidence="3" id="KW-1015">Disulfide bond</keyword>
<comment type="caution">
    <text evidence="7">The sequence shown here is derived from an EMBL/GenBank/DDBJ whole genome shotgun (WGS) entry which is preliminary data.</text>
</comment>
<dbReference type="InterPro" id="IPR036861">
    <property type="entry name" value="Endochitinase-like_sf"/>
</dbReference>
<dbReference type="Proteomes" id="UP001408356">
    <property type="component" value="Unassembled WGS sequence"/>
</dbReference>
<evidence type="ECO:0000313" key="7">
    <source>
        <dbReference type="EMBL" id="KAK9413595.1"/>
    </source>
</evidence>